<evidence type="ECO:0000313" key="2">
    <source>
        <dbReference type="Ensembl" id="ENSOMYP00000032418.2"/>
    </source>
</evidence>
<evidence type="ECO:0008006" key="4">
    <source>
        <dbReference type="Google" id="ProtNLM"/>
    </source>
</evidence>
<keyword evidence="1" id="KW-0344">Guanine-nucleotide releasing factor</keyword>
<name>A0A8C7Q894_ONCMY</name>
<dbReference type="PANTHER" id="PTHR22826">
    <property type="entry name" value="RHO GUANINE EXCHANGE FACTOR-RELATED"/>
    <property type="match status" value="1"/>
</dbReference>
<accession>A0A8C7Q894</accession>
<evidence type="ECO:0000256" key="1">
    <source>
        <dbReference type="ARBA" id="ARBA00022658"/>
    </source>
</evidence>
<dbReference type="AlphaFoldDB" id="A0A8C7Q894"/>
<dbReference type="GO" id="GO:0005737">
    <property type="term" value="C:cytoplasm"/>
    <property type="evidence" value="ECO:0007669"/>
    <property type="project" value="TreeGrafter"/>
</dbReference>
<dbReference type="PANTHER" id="PTHR22826:SF146">
    <property type="entry name" value="PROTO-ONCOGENE DBL"/>
    <property type="match status" value="1"/>
</dbReference>
<organism evidence="2 3">
    <name type="scientific">Oncorhynchus mykiss</name>
    <name type="common">Rainbow trout</name>
    <name type="synonym">Salmo gairdneri</name>
    <dbReference type="NCBI Taxonomy" id="8022"/>
    <lineage>
        <taxon>Eukaryota</taxon>
        <taxon>Metazoa</taxon>
        <taxon>Chordata</taxon>
        <taxon>Craniata</taxon>
        <taxon>Vertebrata</taxon>
        <taxon>Euteleostomi</taxon>
        <taxon>Actinopterygii</taxon>
        <taxon>Neopterygii</taxon>
        <taxon>Teleostei</taxon>
        <taxon>Protacanthopterygii</taxon>
        <taxon>Salmoniformes</taxon>
        <taxon>Salmonidae</taxon>
        <taxon>Salmoninae</taxon>
        <taxon>Oncorhynchus</taxon>
    </lineage>
</organism>
<protein>
    <recommendedName>
        <fullName evidence="4">CRAL-TRIO domain-containing protein</fullName>
    </recommendedName>
</protein>
<dbReference type="GO" id="GO:0016358">
    <property type="term" value="P:dendrite development"/>
    <property type="evidence" value="ECO:0007669"/>
    <property type="project" value="TreeGrafter"/>
</dbReference>
<evidence type="ECO:0000313" key="3">
    <source>
        <dbReference type="Proteomes" id="UP000694395"/>
    </source>
</evidence>
<dbReference type="Ensembl" id="ENSOMYT00000035339.2">
    <property type="protein sequence ID" value="ENSOMYP00000032418.2"/>
    <property type="gene ID" value="ENSOMYG00000068928.1"/>
</dbReference>
<reference evidence="2" key="3">
    <citation type="submission" date="2025-09" db="UniProtKB">
        <authorList>
            <consortium name="Ensembl"/>
        </authorList>
    </citation>
    <scope>IDENTIFICATION</scope>
</reference>
<dbReference type="Proteomes" id="UP000694395">
    <property type="component" value="Chromosome 14"/>
</dbReference>
<dbReference type="GO" id="GO:0005085">
    <property type="term" value="F:guanyl-nucleotide exchange factor activity"/>
    <property type="evidence" value="ECO:0007669"/>
    <property type="project" value="UniProtKB-KW"/>
</dbReference>
<reference evidence="2" key="2">
    <citation type="submission" date="2025-08" db="UniProtKB">
        <authorList>
            <consortium name="Ensembl"/>
        </authorList>
    </citation>
    <scope>IDENTIFICATION</scope>
</reference>
<keyword evidence="3" id="KW-1185">Reference proteome</keyword>
<proteinExistence type="predicted"/>
<reference evidence="2" key="1">
    <citation type="submission" date="2020-07" db="EMBL/GenBank/DDBJ databases">
        <title>A long reads based de novo assembly of the rainbow trout Arlee double haploid line genome.</title>
        <authorList>
            <person name="Gao G."/>
            <person name="Palti Y."/>
        </authorList>
    </citation>
    <scope>NUCLEOTIDE SEQUENCE [LARGE SCALE GENOMIC DNA]</scope>
</reference>
<dbReference type="InterPro" id="IPR051336">
    <property type="entry name" value="RhoGEF_Guanine_NuclExch_SF"/>
</dbReference>
<sequence length="140" mass="15588">KSFLFAGGRGEDSSVIVTLPEYSAFSDIPEESLAKVLTYLTLIPRARQPGVKFIIILDRRLDTWTSIKTALARIAVSKLKSWHFSRVHTCTLVHVEMKSNVIGRIHSLSYLIVGGCEIPMLLALNNAVTRQTSTLNNNTF</sequence>
<dbReference type="GeneTree" id="ENSGT00940000156974"/>